<dbReference type="UniPathway" id="UPA00261">
    <property type="reaction ID" value="UER00373"/>
</dbReference>
<dbReference type="RefSeq" id="WP_072908501.1">
    <property type="nucleotide sequence ID" value="NZ_FQZT01000006.1"/>
</dbReference>
<feature type="binding site" evidence="9">
    <location>
        <position position="91"/>
    </location>
    <ligand>
        <name>substrate</name>
    </ligand>
</feature>
<dbReference type="GO" id="GO:0004657">
    <property type="term" value="F:proline dehydrogenase activity"/>
    <property type="evidence" value="ECO:0007669"/>
    <property type="project" value="UniProtKB-EC"/>
</dbReference>
<keyword evidence="6" id="KW-0560">Oxidoreductase</keyword>
<evidence type="ECO:0000256" key="2">
    <source>
        <dbReference type="ARBA" id="ARBA00012695"/>
    </source>
</evidence>
<proteinExistence type="predicted"/>
<feature type="binding site" evidence="10">
    <location>
        <position position="155"/>
    </location>
    <ligand>
        <name>FAD</name>
        <dbReference type="ChEBI" id="CHEBI:57692"/>
    </ligand>
</feature>
<evidence type="ECO:0000256" key="10">
    <source>
        <dbReference type="PIRSR" id="PIRSR000196-2"/>
    </source>
</evidence>
<dbReference type="InterPro" id="IPR029041">
    <property type="entry name" value="FAD-linked_oxidoreductase-like"/>
</dbReference>
<evidence type="ECO:0000256" key="8">
    <source>
        <dbReference type="ARBA" id="ARBA00048779"/>
    </source>
</evidence>
<protein>
    <recommendedName>
        <fullName evidence="2">proline dehydrogenase</fullName>
        <ecNumber evidence="2">1.5.5.2</ecNumber>
    </recommendedName>
</protein>
<keyword evidence="3" id="KW-0285">Flavoprotein</keyword>
<dbReference type="Pfam" id="PF01619">
    <property type="entry name" value="Pro_dh"/>
    <property type="match status" value="1"/>
</dbReference>
<dbReference type="PIRSF" id="PIRSF000196">
    <property type="entry name" value="Pro_dehydrog"/>
    <property type="match status" value="1"/>
</dbReference>
<dbReference type="Proteomes" id="UP000184171">
    <property type="component" value="Unassembled WGS sequence"/>
</dbReference>
<evidence type="ECO:0000256" key="4">
    <source>
        <dbReference type="ARBA" id="ARBA00022741"/>
    </source>
</evidence>
<feature type="binding site" evidence="10">
    <location>
        <begin position="218"/>
        <end position="219"/>
    </location>
    <ligand>
        <name>FAD</name>
        <dbReference type="ChEBI" id="CHEBI:57692"/>
    </ligand>
</feature>
<dbReference type="AlphaFoldDB" id="A0A1M6I657"/>
<dbReference type="PANTHER" id="PTHR13914">
    <property type="entry name" value="PROLINE OXIDASE"/>
    <property type="match status" value="1"/>
</dbReference>
<evidence type="ECO:0000256" key="3">
    <source>
        <dbReference type="ARBA" id="ARBA00022630"/>
    </source>
</evidence>
<dbReference type="InterPro" id="IPR008219">
    <property type="entry name" value="PRODH_bac_arc"/>
</dbReference>
<evidence type="ECO:0000256" key="1">
    <source>
        <dbReference type="ARBA" id="ARBA00004739"/>
    </source>
</evidence>
<sequence length="301" mass="35042">MSIFNYLVSKTIMHIPGPIVGFFAKGYIAGEKLDDAVRVGRKLNEQGMVLTLDILGEFIKTKPEAAFFKDQCLEILETIHREKLDGNLSLKPTQMGMLLDEEFAFKNIREIIAKAAELDNFVRIDMEDIECTDKTLEFYRRLRDEFPKNVGVVLQAYLRRTPQDIEDLSDKPMHYRLCKGIYNEPRTAAYKDMDTINRSFIYCLEKMFKHGAYVGIATHDEKLVFESLRLIEKYGLSKDQYEFQMLLGVDPELRQILVDAGHKLRVYLPYGEQWMPYSRRRLKENPNIARHALLQMLRGNG</sequence>
<evidence type="ECO:0000259" key="11">
    <source>
        <dbReference type="Pfam" id="PF01619"/>
    </source>
</evidence>
<gene>
    <name evidence="12" type="ORF">SAMN02745165_02028</name>
</gene>
<comment type="catalytic activity">
    <reaction evidence="8">
        <text>L-proline + a quinone = (S)-1-pyrroline-5-carboxylate + a quinol + H(+)</text>
        <dbReference type="Rhea" id="RHEA:23784"/>
        <dbReference type="ChEBI" id="CHEBI:15378"/>
        <dbReference type="ChEBI" id="CHEBI:17388"/>
        <dbReference type="ChEBI" id="CHEBI:24646"/>
        <dbReference type="ChEBI" id="CHEBI:60039"/>
        <dbReference type="ChEBI" id="CHEBI:132124"/>
        <dbReference type="EC" id="1.5.5.2"/>
    </reaction>
</comment>
<dbReference type="GO" id="GO:0000166">
    <property type="term" value="F:nucleotide binding"/>
    <property type="evidence" value="ECO:0007669"/>
    <property type="project" value="UniProtKB-KW"/>
</dbReference>
<evidence type="ECO:0000256" key="6">
    <source>
        <dbReference type="ARBA" id="ARBA00023002"/>
    </source>
</evidence>
<keyword evidence="5 10" id="KW-0274">FAD</keyword>
<feature type="binding site" evidence="9">
    <location>
        <position position="280"/>
    </location>
    <ligand>
        <name>substrate</name>
    </ligand>
</feature>
<keyword evidence="4 10" id="KW-0547">Nucleotide-binding</keyword>
<accession>A0A1M6I657</accession>
<reference evidence="12 13" key="1">
    <citation type="submission" date="2016-11" db="EMBL/GenBank/DDBJ databases">
        <authorList>
            <person name="Jaros S."/>
            <person name="Januszkiewicz K."/>
            <person name="Wedrychowicz H."/>
        </authorList>
    </citation>
    <scope>NUCLEOTIDE SEQUENCE [LARGE SCALE GENOMIC DNA]</scope>
    <source>
        <strain evidence="12 13">DSM 5091</strain>
    </source>
</reference>
<dbReference type="Gene3D" id="3.20.20.220">
    <property type="match status" value="1"/>
</dbReference>
<dbReference type="GO" id="GO:0010133">
    <property type="term" value="P:L-proline catabolic process to L-glutamate"/>
    <property type="evidence" value="ECO:0007669"/>
    <property type="project" value="UniProtKB-UniPathway"/>
</dbReference>
<comment type="cofactor">
    <cofactor evidence="10">
        <name>FAD</name>
        <dbReference type="ChEBI" id="CHEBI:57692"/>
    </cofactor>
    <text evidence="10">Binds 1 FAD per subunit.</text>
</comment>
<evidence type="ECO:0000256" key="5">
    <source>
        <dbReference type="ARBA" id="ARBA00022827"/>
    </source>
</evidence>
<dbReference type="EC" id="1.5.5.2" evidence="2"/>
<evidence type="ECO:0000256" key="7">
    <source>
        <dbReference type="ARBA" id="ARBA00023062"/>
    </source>
</evidence>
<dbReference type="SUPFAM" id="SSF51730">
    <property type="entry name" value="FAD-linked oxidoreductase"/>
    <property type="match status" value="1"/>
</dbReference>
<dbReference type="InterPro" id="IPR015659">
    <property type="entry name" value="Proline_oxidase"/>
</dbReference>
<feature type="binding site" evidence="9">
    <location>
        <position position="281"/>
    </location>
    <ligand>
        <name>substrate</name>
    </ligand>
</feature>
<keyword evidence="7" id="KW-0642">Proline metabolism</keyword>
<dbReference type="STRING" id="1122189.SAMN02745165_02028"/>
<evidence type="ECO:0000313" key="12">
    <source>
        <dbReference type="EMBL" id="SHJ29918.1"/>
    </source>
</evidence>
<dbReference type="OrthoDB" id="9773461at2"/>
<keyword evidence="13" id="KW-1185">Reference proteome</keyword>
<dbReference type="PANTHER" id="PTHR13914:SF0">
    <property type="entry name" value="PROLINE DEHYDROGENASE 1, MITOCHONDRIAL"/>
    <property type="match status" value="1"/>
</dbReference>
<comment type="pathway">
    <text evidence="1">Amino-acid degradation; L-proline degradation into L-glutamate; L-glutamate from L-proline: step 1/2.</text>
</comment>
<evidence type="ECO:0000256" key="9">
    <source>
        <dbReference type="PIRSR" id="PIRSR000196-1"/>
    </source>
</evidence>
<feature type="binding site" evidence="10">
    <location>
        <position position="126"/>
    </location>
    <ligand>
        <name>FAD</name>
        <dbReference type="ChEBI" id="CHEBI:57692"/>
    </ligand>
</feature>
<name>A0A1M6I657_MALRU</name>
<organism evidence="12 13">
    <name type="scientific">Malonomonas rubra DSM 5091</name>
    <dbReference type="NCBI Taxonomy" id="1122189"/>
    <lineage>
        <taxon>Bacteria</taxon>
        <taxon>Pseudomonadati</taxon>
        <taxon>Thermodesulfobacteriota</taxon>
        <taxon>Desulfuromonadia</taxon>
        <taxon>Desulfuromonadales</taxon>
        <taxon>Geopsychrobacteraceae</taxon>
        <taxon>Malonomonas</taxon>
    </lineage>
</organism>
<dbReference type="EMBL" id="FQZT01000006">
    <property type="protein sequence ID" value="SHJ29918.1"/>
    <property type="molecule type" value="Genomic_DNA"/>
</dbReference>
<dbReference type="InterPro" id="IPR002872">
    <property type="entry name" value="Proline_DH_dom"/>
</dbReference>
<feature type="domain" description="Proline dehydrogenase" evidence="11">
    <location>
        <begin position="39"/>
        <end position="287"/>
    </location>
</feature>
<evidence type="ECO:0000313" key="13">
    <source>
        <dbReference type="Proteomes" id="UP000184171"/>
    </source>
</evidence>